<accession>A0A2N7QA70</accession>
<feature type="transmembrane region" description="Helical" evidence="1">
    <location>
        <begin position="34"/>
        <end position="60"/>
    </location>
</feature>
<protein>
    <submittedName>
        <fullName evidence="2">Uncharacterized protein</fullName>
    </submittedName>
</protein>
<sequence>MKLKLLKKLLLSPILLIFLQEVFDYLKHLSIAYLLSFSFQTGAIFMAVSLLGIFLIFVDIFDSIGVPNLVKARLESEEEFYRLSGLLFTFTLFGFFNNVFGNNFLSFN</sequence>
<gene>
    <name evidence="2" type="ORF">C0169_05565</name>
</gene>
<organism evidence="2 3">
    <name type="scientific">Thermodesulfobacterium geofontis</name>
    <dbReference type="NCBI Taxonomy" id="1295609"/>
    <lineage>
        <taxon>Bacteria</taxon>
        <taxon>Pseudomonadati</taxon>
        <taxon>Thermodesulfobacteriota</taxon>
        <taxon>Thermodesulfobacteria</taxon>
        <taxon>Thermodesulfobacteriales</taxon>
        <taxon>Thermodesulfobacteriaceae</taxon>
        <taxon>Thermodesulfobacterium</taxon>
    </lineage>
</organism>
<feature type="transmembrane region" description="Helical" evidence="1">
    <location>
        <begin position="80"/>
        <end position="100"/>
    </location>
</feature>
<reference evidence="2 3" key="1">
    <citation type="submission" date="2018-01" db="EMBL/GenBank/DDBJ databases">
        <title>Metagenomic assembled genomes from two thermal pools in the Uzon Caldera, Kamchatka, Russia.</title>
        <authorList>
            <person name="Wilkins L."/>
            <person name="Ettinger C."/>
        </authorList>
    </citation>
    <scope>NUCLEOTIDE SEQUENCE [LARGE SCALE GENOMIC DNA]</scope>
    <source>
        <strain evidence="2">ARK-04</strain>
    </source>
</reference>
<keyword evidence="1" id="KW-0472">Membrane</keyword>
<dbReference type="Proteomes" id="UP000235619">
    <property type="component" value="Unassembled WGS sequence"/>
</dbReference>
<proteinExistence type="predicted"/>
<dbReference type="AlphaFoldDB" id="A0A2N7QA70"/>
<name>A0A2N7QA70_9BACT</name>
<evidence type="ECO:0000313" key="3">
    <source>
        <dbReference type="Proteomes" id="UP000235619"/>
    </source>
</evidence>
<evidence type="ECO:0000256" key="1">
    <source>
        <dbReference type="SAM" id="Phobius"/>
    </source>
</evidence>
<keyword evidence="1" id="KW-1133">Transmembrane helix</keyword>
<dbReference type="EMBL" id="PNJD01000342">
    <property type="protein sequence ID" value="PMP95259.1"/>
    <property type="molecule type" value="Genomic_DNA"/>
</dbReference>
<keyword evidence="1" id="KW-0812">Transmembrane</keyword>
<evidence type="ECO:0000313" key="2">
    <source>
        <dbReference type="EMBL" id="PMP95259.1"/>
    </source>
</evidence>
<comment type="caution">
    <text evidence="2">The sequence shown here is derived from an EMBL/GenBank/DDBJ whole genome shotgun (WGS) entry which is preliminary data.</text>
</comment>